<dbReference type="PANTHER" id="PTHR10887">
    <property type="entry name" value="DNA2/NAM7 HELICASE FAMILY"/>
    <property type="match status" value="1"/>
</dbReference>
<feature type="domain" description="ZNFX1" evidence="4">
    <location>
        <begin position="257"/>
        <end position="362"/>
    </location>
</feature>
<evidence type="ECO:0000259" key="2">
    <source>
        <dbReference type="Pfam" id="PF13086"/>
    </source>
</evidence>
<dbReference type="Pfam" id="PF25396">
    <property type="entry name" value="ZNFX1"/>
    <property type="match status" value="1"/>
</dbReference>
<name>A0A9P0HLF1_NEZVI</name>
<proteinExistence type="predicted"/>
<evidence type="ECO:0000313" key="5">
    <source>
        <dbReference type="EMBL" id="CAH1404176.1"/>
    </source>
</evidence>
<reference evidence="5" key="1">
    <citation type="submission" date="2022-01" db="EMBL/GenBank/DDBJ databases">
        <authorList>
            <person name="King R."/>
        </authorList>
    </citation>
    <scope>NUCLEOTIDE SEQUENCE</scope>
</reference>
<dbReference type="GO" id="GO:0004386">
    <property type="term" value="F:helicase activity"/>
    <property type="evidence" value="ECO:0007669"/>
    <property type="project" value="InterPro"/>
</dbReference>
<dbReference type="PANTHER" id="PTHR10887:SF341">
    <property type="entry name" value="NFX1-TYPE ZINC FINGER-CONTAINING PROTEIN 1"/>
    <property type="match status" value="1"/>
</dbReference>
<dbReference type="CDD" id="cd17936">
    <property type="entry name" value="EEXXEc_NFX1"/>
    <property type="match status" value="1"/>
</dbReference>
<dbReference type="GO" id="GO:0031048">
    <property type="term" value="P:regulatory ncRNA-mediated heterochromatin formation"/>
    <property type="evidence" value="ECO:0007669"/>
    <property type="project" value="TreeGrafter"/>
</dbReference>
<dbReference type="InterPro" id="IPR057373">
    <property type="entry name" value="ZNFX1"/>
</dbReference>
<accession>A0A9P0HLF1</accession>
<dbReference type="SUPFAM" id="SSF52540">
    <property type="entry name" value="P-loop containing nucleoside triphosphate hydrolases"/>
    <property type="match status" value="1"/>
</dbReference>
<evidence type="ECO:0000256" key="1">
    <source>
        <dbReference type="SAM" id="Coils"/>
    </source>
</evidence>
<dbReference type="Gene3D" id="3.40.50.300">
    <property type="entry name" value="P-loop containing nucleotide triphosphate hydrolases"/>
    <property type="match status" value="2"/>
</dbReference>
<evidence type="ECO:0008006" key="7">
    <source>
        <dbReference type="Google" id="ProtNLM"/>
    </source>
</evidence>
<sequence length="1007" mass="114802">MEPNGMTLRQTAERLASEINIKSLLCLYSTSSDLNKITNMLLKRKLELQFFFKSDFSTELISVLRSLVPIYNLPNELNDQKSEILSTTHCEEFLESIEHYLLGVKKMPKNKTKLLEELHYIILYLDVNVNQIPPSNIHYNKFWALLKLLHGTLIDRGFQSENSVLWISELIQLVEKKFLYINRKNLNWRECSIYPHPVDIFESKDLITNKTFGAYKDYVEYLDIHFKLYKEDFESNLREGLLQYKAKLRGANIKEIVEIYVYNCVRVESIELDKSAKNGIFHKVTMTVGNKEDPNDINKLFINGSLLMFSECSQFSTFILAILVDVLEVPEEQKKCCKALKVSVIGDPSWLKVGHSYTMVEPKTFFEPYHQVLKVLQVLDSESFPMKKYIVHADVSPSLPSYISFNTEYSFGGKRIKLFGKDKWPRNLLKLNSQQIEALQASLTHEFILIQGLPGTGKTYLAENIIKILIENGHLSTPILLISSKNDSVDRILEPLATSGRKVVRLGGQSKSAILKKCTIFNMIKRSGGKEMIESINNLKENIERKINANEKIDEELKLFNSEQKVFLEFREKDDARQLLSANVEIIGGTTAGCARFRCMLDTMQPEVIIVEDANEVLEPHVIASLSRGCKHLILLGDHKQLQPNVVSKDGSEKYSLDVSLLERMARCGMKSSVLTEQRRMRPEIASLLSPVVYPNMSNHPDVTHLPNIKGINKNVFFIDHDMCEEKLVDSQGYRNKHEGDLLLALADYLLKQGYSHSDITILSPYAAQQNYMRQAARSNPSIQNIEIYMIDSYSGQENKIILLSLVRSQSSAIGFLSSNNRVTVALSRAKCGLYIVGNMKTLMNGSQLWSSVNEVLQKQNAIGRSIELKCQNHQTITAISRAEDLKNNYGGCNLPCKAKLECGHFCRLTCHSLANGHRNYKCRSPCTRFCRRQLHKCKKKCHEQCGPCQELSERELPCGHRLQVPCGQNDLDYDCVYPTQVIFLCFGETTVPCSEADSCFYSRIEV</sequence>
<evidence type="ECO:0000259" key="3">
    <source>
        <dbReference type="Pfam" id="PF13087"/>
    </source>
</evidence>
<dbReference type="Pfam" id="PF13086">
    <property type="entry name" value="AAA_11"/>
    <property type="match status" value="1"/>
</dbReference>
<dbReference type="CDD" id="cd06008">
    <property type="entry name" value="NF-X1-zinc-finger"/>
    <property type="match status" value="1"/>
</dbReference>
<dbReference type="CDD" id="cd18808">
    <property type="entry name" value="SF1_C_Upf1"/>
    <property type="match status" value="1"/>
</dbReference>
<organism evidence="5 6">
    <name type="scientific">Nezara viridula</name>
    <name type="common">Southern green stink bug</name>
    <name type="synonym">Cimex viridulus</name>
    <dbReference type="NCBI Taxonomy" id="85310"/>
    <lineage>
        <taxon>Eukaryota</taxon>
        <taxon>Metazoa</taxon>
        <taxon>Ecdysozoa</taxon>
        <taxon>Arthropoda</taxon>
        <taxon>Hexapoda</taxon>
        <taxon>Insecta</taxon>
        <taxon>Pterygota</taxon>
        <taxon>Neoptera</taxon>
        <taxon>Paraneoptera</taxon>
        <taxon>Hemiptera</taxon>
        <taxon>Heteroptera</taxon>
        <taxon>Panheteroptera</taxon>
        <taxon>Pentatomomorpha</taxon>
        <taxon>Pentatomoidea</taxon>
        <taxon>Pentatomidae</taxon>
        <taxon>Pentatominae</taxon>
        <taxon>Nezara</taxon>
    </lineage>
</organism>
<dbReference type="InterPro" id="IPR045055">
    <property type="entry name" value="DNA2/NAM7-like"/>
</dbReference>
<dbReference type="Proteomes" id="UP001152798">
    <property type="component" value="Chromosome 6"/>
</dbReference>
<dbReference type="InterPro" id="IPR027417">
    <property type="entry name" value="P-loop_NTPase"/>
</dbReference>
<feature type="domain" description="DNA2/NAM7 helicase-like C-terminal" evidence="3">
    <location>
        <begin position="657"/>
        <end position="840"/>
    </location>
</feature>
<dbReference type="AlphaFoldDB" id="A0A9P0HLF1"/>
<feature type="domain" description="DNA2/NAM7 helicase helicase" evidence="2">
    <location>
        <begin position="430"/>
        <end position="649"/>
    </location>
</feature>
<feature type="coiled-coil region" evidence="1">
    <location>
        <begin position="533"/>
        <end position="563"/>
    </location>
</feature>
<dbReference type="EMBL" id="OV725082">
    <property type="protein sequence ID" value="CAH1404176.1"/>
    <property type="molecule type" value="Genomic_DNA"/>
</dbReference>
<dbReference type="InterPro" id="IPR041679">
    <property type="entry name" value="DNA2/NAM7-like_C"/>
</dbReference>
<evidence type="ECO:0000259" key="4">
    <source>
        <dbReference type="Pfam" id="PF25396"/>
    </source>
</evidence>
<dbReference type="InterPro" id="IPR041677">
    <property type="entry name" value="DNA2/NAM7_AAA_11"/>
</dbReference>
<keyword evidence="6" id="KW-1185">Reference proteome</keyword>
<dbReference type="OrthoDB" id="2423195at2759"/>
<protein>
    <recommendedName>
        <fullName evidence="7">NFX1-type zinc finger-containing protein 1</fullName>
    </recommendedName>
</protein>
<keyword evidence="1" id="KW-0175">Coiled coil</keyword>
<gene>
    <name evidence="5" type="ORF">NEZAVI_LOCUS12631</name>
</gene>
<dbReference type="InterPro" id="IPR047187">
    <property type="entry name" value="SF1_C_Upf1"/>
</dbReference>
<dbReference type="GO" id="GO:0031380">
    <property type="term" value="C:nuclear RNA-directed RNA polymerase complex"/>
    <property type="evidence" value="ECO:0007669"/>
    <property type="project" value="TreeGrafter"/>
</dbReference>
<evidence type="ECO:0000313" key="6">
    <source>
        <dbReference type="Proteomes" id="UP001152798"/>
    </source>
</evidence>
<dbReference type="Pfam" id="PF13087">
    <property type="entry name" value="AAA_12"/>
    <property type="match status" value="1"/>
</dbReference>